<evidence type="ECO:0008006" key="3">
    <source>
        <dbReference type="Google" id="ProtNLM"/>
    </source>
</evidence>
<organism evidence="2">
    <name type="scientific">Odontella aurita</name>
    <dbReference type="NCBI Taxonomy" id="265563"/>
    <lineage>
        <taxon>Eukaryota</taxon>
        <taxon>Sar</taxon>
        <taxon>Stramenopiles</taxon>
        <taxon>Ochrophyta</taxon>
        <taxon>Bacillariophyta</taxon>
        <taxon>Mediophyceae</taxon>
        <taxon>Biddulphiophycidae</taxon>
        <taxon>Eupodiscales</taxon>
        <taxon>Odontellaceae</taxon>
        <taxon>Odontella</taxon>
    </lineage>
</organism>
<evidence type="ECO:0000256" key="1">
    <source>
        <dbReference type="SAM" id="SignalP"/>
    </source>
</evidence>
<dbReference type="AlphaFoldDB" id="A0A7S4MX42"/>
<feature type="chain" id="PRO_5031125274" description="Peptidase M14 carboxypeptidase A domain-containing protein" evidence="1">
    <location>
        <begin position="24"/>
        <end position="808"/>
    </location>
</feature>
<dbReference type="Gene3D" id="3.40.630.40">
    <property type="entry name" value="Zn-dependent exopeptidases"/>
    <property type="match status" value="1"/>
</dbReference>
<feature type="signal peptide" evidence="1">
    <location>
        <begin position="1"/>
        <end position="23"/>
    </location>
</feature>
<name>A0A7S4MX42_9STRA</name>
<gene>
    <name evidence="2" type="ORF">OAUR00152_LOCUS20069</name>
</gene>
<protein>
    <recommendedName>
        <fullName evidence="3">Peptidase M14 carboxypeptidase A domain-containing protein</fullName>
    </recommendedName>
</protein>
<dbReference type="EMBL" id="HBKQ01029437">
    <property type="protein sequence ID" value="CAE2248516.1"/>
    <property type="molecule type" value="Transcribed_RNA"/>
</dbReference>
<reference evidence="2" key="1">
    <citation type="submission" date="2021-01" db="EMBL/GenBank/DDBJ databases">
        <authorList>
            <person name="Corre E."/>
            <person name="Pelletier E."/>
            <person name="Niang G."/>
            <person name="Scheremetjew M."/>
            <person name="Finn R."/>
            <person name="Kale V."/>
            <person name="Holt S."/>
            <person name="Cochrane G."/>
            <person name="Meng A."/>
            <person name="Brown T."/>
            <person name="Cohen L."/>
        </authorList>
    </citation>
    <scope>NUCLEOTIDE SEQUENCE</scope>
    <source>
        <strain evidence="2">Isolate 1302-5</strain>
    </source>
</reference>
<accession>A0A7S4MX42</accession>
<proteinExistence type="predicted"/>
<keyword evidence="1" id="KW-0732">Signal</keyword>
<evidence type="ECO:0000313" key="2">
    <source>
        <dbReference type="EMBL" id="CAE2248516.1"/>
    </source>
</evidence>
<sequence>MTKSPTLLLAAALALAGSSSADAATVLHPNDVQIVAFASDAPDAIAFVTWVELEAGTEVRFTDRGWACGGFQPSGETELRFTAQSTVPAGSVFEYEDNASNGPEWDLLSGTFSLTGDPGDQIIVYQGTLESPTPIFAFDTTDGWEDCSAVTDNYKSALPDGLVDGVSAVTMAHSDSFWYRPWYAKSATLDTLKEWMVDRNRFKTTSITSTRVADFEAPTSGFTIRAGQSGTNGYTEYIPGTAACIILTGHDGDFYPDDIVDRNSGCWDGSACDWSKTCSPQDTNNCDATTWNDANTQDMARRANDYFEAHTGYTCHLVVNRLARVKLDPNREIGEAAQNDQTAIDTYNDFHNFAEMARMDIETNHPCGAGMLIDFHGHIHPEARIEMGYKLSGSQLRENDAYVNGLAFTSSMKNMPTHKGSAFSAVVRGSSSMGALFELSTALNTTGYESVPSPTVNAPAVDESYFQGGYNIEAHGSQNGGKIDGIQIEFPSYLRTQEFGMQADMLAAFGEVVIPQMFAAHYPIACDVLGATAAPSTLAPTNSPVTPAPTDAPVTLAPTDSPVTPAPTDAPVVPGLVAYDMVNSASHGLISYTNDFTDAFSSSWDGFQKYQRGNGGFIPPYFKDDGNDPNMASVDLDGRENGSCCGFFYKYGIVEYSDNEEFFGVVDTDASNSQNTDVGTATWQFDVAGYTDLAVSIDVAAFGNFEGSGQDFFKWTASIDGGNTVDIFQSTVDTSSTHTYTLSDGYTKNYDDPMMLDEVVLKNTFQTFTKSLASLNISPSTGGTLTLQLEARTNSSYEPIAFRNIKIY</sequence>